<dbReference type="CDD" id="cd10017">
    <property type="entry name" value="B3_DNA"/>
    <property type="match status" value="1"/>
</dbReference>
<evidence type="ECO:0000256" key="2">
    <source>
        <dbReference type="ARBA" id="ARBA00023015"/>
    </source>
</evidence>
<evidence type="ECO:0000256" key="4">
    <source>
        <dbReference type="ARBA" id="ARBA00023163"/>
    </source>
</evidence>
<keyword evidence="5" id="KW-0539">Nucleus</keyword>
<dbReference type="EMBL" id="LR031568">
    <property type="protein sequence ID" value="VDC58648.1"/>
    <property type="molecule type" value="Genomic_DNA"/>
</dbReference>
<keyword evidence="7" id="KW-0812">Transmembrane</keyword>
<accession>A0A3P5YFH7</accession>
<dbReference type="GO" id="GO:0005634">
    <property type="term" value="C:nucleus"/>
    <property type="evidence" value="ECO:0007669"/>
    <property type="project" value="UniProtKB-SubCell"/>
</dbReference>
<feature type="region of interest" description="Disordered" evidence="6">
    <location>
        <begin position="166"/>
        <end position="186"/>
    </location>
</feature>
<feature type="domain" description="TF-B3" evidence="8">
    <location>
        <begin position="51"/>
        <end position="147"/>
    </location>
</feature>
<dbReference type="PROSITE" id="PS50863">
    <property type="entry name" value="B3"/>
    <property type="match status" value="1"/>
</dbReference>
<evidence type="ECO:0000313" key="9">
    <source>
        <dbReference type="EMBL" id="VDC58648.1"/>
    </source>
</evidence>
<comment type="subcellular location">
    <subcellularLocation>
        <location evidence="1">Nucleus</location>
    </subcellularLocation>
</comment>
<dbReference type="SUPFAM" id="SSF101936">
    <property type="entry name" value="DNA-binding pseudobarrel domain"/>
    <property type="match status" value="2"/>
</dbReference>
<evidence type="ECO:0000259" key="8">
    <source>
        <dbReference type="PROSITE" id="PS50863"/>
    </source>
</evidence>
<dbReference type="PANTHER" id="PTHR31920">
    <property type="entry name" value="B3 DOMAIN-CONTAINING"/>
    <property type="match status" value="1"/>
</dbReference>
<evidence type="ECO:0000256" key="6">
    <source>
        <dbReference type="SAM" id="MobiDB-lite"/>
    </source>
</evidence>
<feature type="transmembrane region" description="Helical" evidence="7">
    <location>
        <begin position="30"/>
        <end position="63"/>
    </location>
</feature>
<evidence type="ECO:0000256" key="5">
    <source>
        <dbReference type="ARBA" id="ARBA00023242"/>
    </source>
</evidence>
<dbReference type="Gene3D" id="2.40.330.10">
    <property type="entry name" value="DNA-binding pseudobarrel domain"/>
    <property type="match status" value="2"/>
</dbReference>
<sequence length="306" mass="35154">MLQENVSKPRFYKSLSSGETWKSKSMVTHYYYSAFNLLLFLKVTLICSLLMPILFVLCQLVWFTKRIIPEEFLRSASGAIEHRVVFSVSWGNSWQLWLQRDKNNGGLFMEKEDWDEFVDDNLLGPNDVLFFTHQDTMFVEVRIYKQDLHVFKEIVSAPLLEAEPESELLNTNPQTSHAASSSGSVNGARQGYAPVLNVQNPEQYLFNPNNPYFVKTLTKKIDVLYVGHPVIEKYGLKFGPHKSPMYYIVRNQKHDAFTKIYGRNPCFTGWAALSKKYNLKQGDSVVCELERSGGVVTSVRIHFGNE</sequence>
<evidence type="ECO:0000256" key="3">
    <source>
        <dbReference type="ARBA" id="ARBA00023125"/>
    </source>
</evidence>
<dbReference type="SMART" id="SM01019">
    <property type="entry name" value="B3"/>
    <property type="match status" value="2"/>
</dbReference>
<dbReference type="Pfam" id="PF02362">
    <property type="entry name" value="B3"/>
    <property type="match status" value="1"/>
</dbReference>
<name>A0A3P5YFH7_BRACM</name>
<keyword evidence="7" id="KW-0472">Membrane</keyword>
<keyword evidence="7" id="KW-1133">Transmembrane helix</keyword>
<dbReference type="InterPro" id="IPR050655">
    <property type="entry name" value="Plant_B3_domain"/>
</dbReference>
<protein>
    <recommendedName>
        <fullName evidence="8">TF-B3 domain-containing protein</fullName>
    </recommendedName>
</protein>
<proteinExistence type="predicted"/>
<evidence type="ECO:0000256" key="1">
    <source>
        <dbReference type="ARBA" id="ARBA00004123"/>
    </source>
</evidence>
<keyword evidence="2" id="KW-0805">Transcription regulation</keyword>
<organism evidence="9">
    <name type="scientific">Brassica campestris</name>
    <name type="common">Field mustard</name>
    <dbReference type="NCBI Taxonomy" id="3711"/>
    <lineage>
        <taxon>Eukaryota</taxon>
        <taxon>Viridiplantae</taxon>
        <taxon>Streptophyta</taxon>
        <taxon>Embryophyta</taxon>
        <taxon>Tracheophyta</taxon>
        <taxon>Spermatophyta</taxon>
        <taxon>Magnoliopsida</taxon>
        <taxon>eudicotyledons</taxon>
        <taxon>Gunneridae</taxon>
        <taxon>Pentapetalae</taxon>
        <taxon>rosids</taxon>
        <taxon>malvids</taxon>
        <taxon>Brassicales</taxon>
        <taxon>Brassicaceae</taxon>
        <taxon>Brassiceae</taxon>
        <taxon>Brassica</taxon>
    </lineage>
</organism>
<keyword evidence="3" id="KW-0238">DNA-binding</keyword>
<keyword evidence="4" id="KW-0804">Transcription</keyword>
<feature type="compositionally biased region" description="Polar residues" evidence="6">
    <location>
        <begin position="170"/>
        <end position="186"/>
    </location>
</feature>
<dbReference type="GO" id="GO:0003677">
    <property type="term" value="F:DNA binding"/>
    <property type="evidence" value="ECO:0007669"/>
    <property type="project" value="UniProtKB-KW"/>
</dbReference>
<gene>
    <name evidence="9" type="ORF">BRAA09T36259Z</name>
</gene>
<dbReference type="PANTHER" id="PTHR31920:SF125">
    <property type="entry name" value="TF-B3 DOMAIN-CONTAINING PROTEIN"/>
    <property type="match status" value="1"/>
</dbReference>
<evidence type="ECO:0000256" key="7">
    <source>
        <dbReference type="SAM" id="Phobius"/>
    </source>
</evidence>
<dbReference type="InterPro" id="IPR003340">
    <property type="entry name" value="B3_DNA-bd"/>
</dbReference>
<dbReference type="InterPro" id="IPR015300">
    <property type="entry name" value="DNA-bd_pseudobarrel_sf"/>
</dbReference>
<dbReference type="AlphaFoldDB" id="A0A3P5YFH7"/>
<reference evidence="9" key="1">
    <citation type="submission" date="2018-11" db="EMBL/GenBank/DDBJ databases">
        <authorList>
            <consortium name="Genoscope - CEA"/>
            <person name="William W."/>
        </authorList>
    </citation>
    <scope>NUCLEOTIDE SEQUENCE</scope>
</reference>